<evidence type="ECO:0000313" key="2">
    <source>
        <dbReference type="Proteomes" id="UP000465609"/>
    </source>
</evidence>
<evidence type="ECO:0000313" key="1">
    <source>
        <dbReference type="EMBL" id="BBX85629.1"/>
    </source>
</evidence>
<reference evidence="1 2" key="1">
    <citation type="journal article" date="2019" name="Emerg. Microbes Infect.">
        <title>Comprehensive subspecies identification of 175 nontuberculous mycobacteria species based on 7547 genomic profiles.</title>
        <authorList>
            <person name="Matsumoto Y."/>
            <person name="Kinjo T."/>
            <person name="Motooka D."/>
            <person name="Nabeya D."/>
            <person name="Jung N."/>
            <person name="Uechi K."/>
            <person name="Horii T."/>
            <person name="Iida T."/>
            <person name="Fujita J."/>
            <person name="Nakamura S."/>
        </authorList>
    </citation>
    <scope>NUCLEOTIDE SEQUENCE [LARGE SCALE GENOMIC DNA]</scope>
    <source>
        <strain evidence="1 2">JCM 15296</strain>
    </source>
</reference>
<dbReference type="Pfam" id="PF13350">
    <property type="entry name" value="Y_phosphatase3"/>
    <property type="match status" value="1"/>
</dbReference>
<sequence length="266" mass="29045">MRSTGLELAGAWNFRDAAEETGIRPGRLFRSSELSGLAEDGRKALQDYGITDVADLRSRGEVARRGAGRVPDSVRIHLLPFHLDDDANQDAPHENTFQRVMSDASPDDDVAESARRYMTEVYQEFPTLPGTHAAILHVISMLAGGDSVIAHCFAGKDRTGFTIATVLGAIGVDRDAIMADFLRSNAAIPGLRERIMESIRARAGDAPEVIPFAEARLTDEVLGVREEYLDTALRIVDAEYGSLSDYLAAIEVSDDQLKRLRSVLMG</sequence>
<gene>
    <name evidence="1" type="ORF">MAUB_35020</name>
</gene>
<organism evidence="1 2">
    <name type="scientific">Mycolicibacterium aubagnense</name>
    <dbReference type="NCBI Taxonomy" id="319707"/>
    <lineage>
        <taxon>Bacteria</taxon>
        <taxon>Bacillati</taxon>
        <taxon>Actinomycetota</taxon>
        <taxon>Actinomycetes</taxon>
        <taxon>Mycobacteriales</taxon>
        <taxon>Mycobacteriaceae</taxon>
        <taxon>Mycolicibacterium</taxon>
    </lineage>
</organism>
<proteinExistence type="predicted"/>
<name>A0ABN5YXY3_9MYCO</name>
<keyword evidence="2" id="KW-1185">Reference proteome</keyword>
<dbReference type="RefSeq" id="WP_138228059.1">
    <property type="nucleotide sequence ID" value="NZ_AP022577.1"/>
</dbReference>
<dbReference type="EMBL" id="AP022577">
    <property type="protein sequence ID" value="BBX85629.1"/>
    <property type="molecule type" value="Genomic_DNA"/>
</dbReference>
<dbReference type="Proteomes" id="UP000465609">
    <property type="component" value="Chromosome"/>
</dbReference>
<dbReference type="InterPro" id="IPR026893">
    <property type="entry name" value="Tyr/Ser_Pase_IphP-type"/>
</dbReference>
<dbReference type="InterPro" id="IPR029021">
    <property type="entry name" value="Prot-tyrosine_phosphatase-like"/>
</dbReference>
<accession>A0ABN5YXY3</accession>
<protein>
    <submittedName>
        <fullName evidence="1">Phosphotyrosine protein phosphatase</fullName>
    </submittedName>
</protein>
<dbReference type="Gene3D" id="3.90.190.10">
    <property type="entry name" value="Protein tyrosine phosphatase superfamily"/>
    <property type="match status" value="1"/>
</dbReference>
<dbReference type="SUPFAM" id="SSF52799">
    <property type="entry name" value="(Phosphotyrosine protein) phosphatases II"/>
    <property type="match status" value="1"/>
</dbReference>